<accession>A0A8H3DJW2</accession>
<evidence type="ECO:0000313" key="3">
    <source>
        <dbReference type="Proteomes" id="UP000663843"/>
    </source>
</evidence>
<feature type="domain" description="CoA-binding" evidence="1">
    <location>
        <begin position="71"/>
        <end position="164"/>
    </location>
</feature>
<reference evidence="2" key="1">
    <citation type="submission" date="2021-01" db="EMBL/GenBank/DDBJ databases">
        <authorList>
            <person name="Kaushik A."/>
        </authorList>
    </citation>
    <scope>NUCLEOTIDE SEQUENCE</scope>
    <source>
        <strain evidence="2">AG2-2IIIB</strain>
    </source>
</reference>
<dbReference type="PANTHER" id="PTHR33303:SF2">
    <property type="entry name" value="COA-BINDING DOMAIN-CONTAINING PROTEIN"/>
    <property type="match status" value="1"/>
</dbReference>
<dbReference type="Gene3D" id="3.40.50.720">
    <property type="entry name" value="NAD(P)-binding Rossmann-like Domain"/>
    <property type="match status" value="1"/>
</dbReference>
<dbReference type="AlphaFoldDB" id="A0A8H3DJW2"/>
<sequence length="201" mass="21999">MSSLPADRNSEPTSNRSTFEIRFHLLPPSGIPASSPIKTHHLMSLLHRVSRLLPTLPLNPRTMSTKAQTLFFKSAQFAVAGASKDQTKYGTKVLKWYQAREMKVTPVHPKEPELEGVKAVTNLTGLESPSRTSVSIVTPPKVTLALLKEGKELGVPAFWLQPGAEDEEVLKYVTKEGLTDRVVFGGPCVLVSGDDILKSLL</sequence>
<proteinExistence type="predicted"/>
<organism evidence="2 3">
    <name type="scientific">Rhizoctonia solani</name>
    <dbReference type="NCBI Taxonomy" id="456999"/>
    <lineage>
        <taxon>Eukaryota</taxon>
        <taxon>Fungi</taxon>
        <taxon>Dikarya</taxon>
        <taxon>Basidiomycota</taxon>
        <taxon>Agaricomycotina</taxon>
        <taxon>Agaricomycetes</taxon>
        <taxon>Cantharellales</taxon>
        <taxon>Ceratobasidiaceae</taxon>
        <taxon>Rhizoctonia</taxon>
    </lineage>
</organism>
<dbReference type="SUPFAM" id="SSF51735">
    <property type="entry name" value="NAD(P)-binding Rossmann-fold domains"/>
    <property type="match status" value="1"/>
</dbReference>
<protein>
    <recommendedName>
        <fullName evidence="1">CoA-binding domain-containing protein</fullName>
    </recommendedName>
</protein>
<dbReference type="InterPro" id="IPR003781">
    <property type="entry name" value="CoA-bd"/>
</dbReference>
<comment type="caution">
    <text evidence="2">The sequence shown here is derived from an EMBL/GenBank/DDBJ whole genome shotgun (WGS) entry which is preliminary data.</text>
</comment>
<dbReference type="PANTHER" id="PTHR33303">
    <property type="entry name" value="CYTOPLASMIC PROTEIN-RELATED"/>
    <property type="match status" value="1"/>
</dbReference>
<evidence type="ECO:0000313" key="2">
    <source>
        <dbReference type="EMBL" id="CAE6529118.1"/>
    </source>
</evidence>
<name>A0A8H3DJW2_9AGAM</name>
<dbReference type="EMBL" id="CAJMWT010007911">
    <property type="protein sequence ID" value="CAE6529118.1"/>
    <property type="molecule type" value="Genomic_DNA"/>
</dbReference>
<dbReference type="Proteomes" id="UP000663843">
    <property type="component" value="Unassembled WGS sequence"/>
</dbReference>
<dbReference type="SMART" id="SM00881">
    <property type="entry name" value="CoA_binding"/>
    <property type="match status" value="1"/>
</dbReference>
<dbReference type="Pfam" id="PF13380">
    <property type="entry name" value="CoA_binding_2"/>
    <property type="match status" value="1"/>
</dbReference>
<dbReference type="InterPro" id="IPR036291">
    <property type="entry name" value="NAD(P)-bd_dom_sf"/>
</dbReference>
<evidence type="ECO:0000259" key="1">
    <source>
        <dbReference type="SMART" id="SM00881"/>
    </source>
</evidence>
<gene>
    <name evidence="2" type="ORF">RDB_LOCUS176592</name>
</gene>